<evidence type="ECO:0000256" key="2">
    <source>
        <dbReference type="ARBA" id="ARBA00022737"/>
    </source>
</evidence>
<protein>
    <submittedName>
        <fullName evidence="7">Integrin alpha-8-like</fullName>
    </submittedName>
</protein>
<dbReference type="Gene3D" id="1.20.5.930">
    <property type="entry name" value="Bicelle-embedded integrin alpha(iib) transmembrane segment"/>
    <property type="match status" value="1"/>
</dbReference>
<evidence type="ECO:0000313" key="7">
    <source>
        <dbReference type="RefSeq" id="XP_022304893.1"/>
    </source>
</evidence>
<dbReference type="SMART" id="SM00191">
    <property type="entry name" value="Int_alpha"/>
    <property type="match status" value="4"/>
</dbReference>
<evidence type="ECO:0000313" key="6">
    <source>
        <dbReference type="Proteomes" id="UP000694844"/>
    </source>
</evidence>
<dbReference type="Pfam" id="PF01839">
    <property type="entry name" value="FG-GAP"/>
    <property type="match status" value="1"/>
</dbReference>
<organism evidence="6 7">
    <name type="scientific">Crassostrea virginica</name>
    <name type="common">Eastern oyster</name>
    <dbReference type="NCBI Taxonomy" id="6565"/>
    <lineage>
        <taxon>Eukaryota</taxon>
        <taxon>Metazoa</taxon>
        <taxon>Spiralia</taxon>
        <taxon>Lophotrochozoa</taxon>
        <taxon>Mollusca</taxon>
        <taxon>Bivalvia</taxon>
        <taxon>Autobranchia</taxon>
        <taxon>Pteriomorphia</taxon>
        <taxon>Ostreida</taxon>
        <taxon>Ostreoidea</taxon>
        <taxon>Ostreidae</taxon>
        <taxon>Crassostrea</taxon>
    </lineage>
</organism>
<keyword evidence="5" id="KW-0812">Transmembrane</keyword>
<dbReference type="PROSITE" id="PS51470">
    <property type="entry name" value="FG_GAP"/>
    <property type="match status" value="3"/>
</dbReference>
<feature type="transmembrane region" description="Helical" evidence="5">
    <location>
        <begin position="923"/>
        <end position="945"/>
    </location>
</feature>
<gene>
    <name evidence="7" type="primary">LOC111111969</name>
</gene>
<comment type="subcellular location">
    <subcellularLocation>
        <location evidence="5">Membrane</location>
        <topology evidence="5">Single-pass type I membrane protein</topology>
    </subcellularLocation>
</comment>
<feature type="transmembrane region" description="Helical" evidence="5">
    <location>
        <begin position="7"/>
        <end position="26"/>
    </location>
</feature>
<dbReference type="GO" id="GO:0033627">
    <property type="term" value="P:cell adhesion mediated by integrin"/>
    <property type="evidence" value="ECO:0007669"/>
    <property type="project" value="TreeGrafter"/>
</dbReference>
<dbReference type="RefSeq" id="XP_022304893.1">
    <property type="nucleotide sequence ID" value="XM_022449185.1"/>
</dbReference>
<dbReference type="InterPro" id="IPR000413">
    <property type="entry name" value="Integrin_alpha"/>
</dbReference>
<dbReference type="AlphaFoldDB" id="A0A8B8BNH6"/>
<keyword evidence="1" id="KW-0732">Signal</keyword>
<dbReference type="GO" id="GO:0008305">
    <property type="term" value="C:integrin complex"/>
    <property type="evidence" value="ECO:0007669"/>
    <property type="project" value="InterPro"/>
</dbReference>
<dbReference type="PROSITE" id="PS00242">
    <property type="entry name" value="INTEGRIN_ALPHA"/>
    <property type="match status" value="1"/>
</dbReference>
<dbReference type="InterPro" id="IPR013519">
    <property type="entry name" value="Int_alpha_beta-p"/>
</dbReference>
<evidence type="ECO:0000256" key="4">
    <source>
        <dbReference type="PROSITE-ProRule" id="PRU00803"/>
    </source>
</evidence>
<keyword evidence="5" id="KW-0472">Membrane</keyword>
<dbReference type="PANTHER" id="PTHR23220">
    <property type="entry name" value="INTEGRIN ALPHA"/>
    <property type="match status" value="1"/>
</dbReference>
<keyword evidence="5" id="KW-0675">Receptor</keyword>
<dbReference type="PANTHER" id="PTHR23220:SF134">
    <property type="entry name" value="INTEGRIN ALPHA-2 DOMAIN-CONTAINING PROTEIN"/>
    <property type="match status" value="1"/>
</dbReference>
<dbReference type="GO" id="GO:0098609">
    <property type="term" value="P:cell-cell adhesion"/>
    <property type="evidence" value="ECO:0007669"/>
    <property type="project" value="TreeGrafter"/>
</dbReference>
<keyword evidence="5" id="KW-1133">Transmembrane helix</keyword>
<dbReference type="GO" id="GO:0007229">
    <property type="term" value="P:integrin-mediated signaling pathway"/>
    <property type="evidence" value="ECO:0007669"/>
    <property type="project" value="UniProtKB-KW"/>
</dbReference>
<dbReference type="OrthoDB" id="5317514at2759"/>
<dbReference type="InterPro" id="IPR013517">
    <property type="entry name" value="FG-GAP"/>
</dbReference>
<dbReference type="GO" id="GO:0009897">
    <property type="term" value="C:external side of plasma membrane"/>
    <property type="evidence" value="ECO:0007669"/>
    <property type="project" value="TreeGrafter"/>
</dbReference>
<keyword evidence="5" id="KW-0401">Integrin</keyword>
<dbReference type="KEGG" id="cvn:111111969"/>
<dbReference type="GeneID" id="111111969"/>
<evidence type="ECO:0000256" key="3">
    <source>
        <dbReference type="ARBA" id="ARBA00023180"/>
    </source>
</evidence>
<proteinExistence type="inferred from homology"/>
<evidence type="ECO:0000256" key="5">
    <source>
        <dbReference type="RuleBase" id="RU003762"/>
    </source>
</evidence>
<dbReference type="Proteomes" id="UP000694844">
    <property type="component" value="Chromosome 9"/>
</dbReference>
<keyword evidence="2" id="KW-0677">Repeat</keyword>
<dbReference type="InterPro" id="IPR028994">
    <property type="entry name" value="Integrin_alpha_N"/>
</dbReference>
<name>A0A8B8BNH6_CRAVI</name>
<comment type="caution">
    <text evidence="5">Lacks conserved residue(s) required for the propagation of feature annotation.</text>
</comment>
<accession>A0A8B8BNH6</accession>
<sequence>MAYLGRFLGSYCYFILLVVLVQSFLLDTNNFTVYQGPTDSLFGYSVALLNNSQGIWALVGAPRADDVYQPWVRTPGALFRCRVSWSPGTDCEQVNVDNSGNTEERLVFHRRSILLHSDKNNQWLGVSLDVNPEKQSSVLICAHRWKDNYLNLNYNGISHMNGMCYQLNASLSRTARKIPALTIRERLVHRDRYTEFSMGGLGTSAMFTGVSGYMLFGAPGLNDWSGGAVIEREGSNTNDVHYIEPPRSTYQDSQIGSSLSVGNYLYRTTKSLAMGAPRINKVFIYEWMDRKRHPIVTLENKQIGSRFGASLLTYRTGSANFDDIIVGAPYFSGHFTNEGCAFLYKSKGILGFDQRQILHGRSSAHAQFGASIGLLGDLNSDGFNEIVVGAPFEADGRGAVYVFNGHRSGIWSEFTQHVQARNVNMLLRGFGVSFSRPMSIENKTVLAVGSHLSSHAVILRSTVILDINASFIRTSSEACHLCVAFKVCFQTRRQGQPKNVVMNFTVRMDEDIYHTTNLTKETNRSSVQPFIEDHVVLTEGKRICSDPYHVFINSIVEGKDGIKAEVDYMVENSNSSIVLNRFHGDKENPVSTSRYIYKFPYSAFCKAGNGCRNALWIHHQWKNMVNRTYVVVDPGIVTLRISVSNHQVAVNNATLLQITPSEMFFYQAVNRNTNRTLSCLMEGRFLQCFVGYIKENETVVLHIQYEIRRALTNKLTVTVQSTLNSNLSDKGVFEQYSVKALRTPYTNVKRCSKPSSFLMVDSGGEEQVGFRHTFSVSLLYPGDREFVHFLLPVVGRAVSLTEFQVDVQHGVAEMKCAWDNLTHTAEEFELISSLETCKHAVCDLLTCEIRPISEQVTLTVAFHLLINPRTWIDLQPGSLRTVFSSFLCYKSRFVIQGVDPFCVNITTRIKDISQGWADGRVHYWFVTLAVFAGVAIVLFLSLLLWKCGFFYRKALQELKLKTEIQKLSYVHLLQAQRNTSEETDSETFVLTPFPSGSDDTQVMTPPPGYQEATQRTSTSSTECFFTYCDDDGYLQPVFDIT</sequence>
<keyword evidence="5" id="KW-0130">Cell adhesion</keyword>
<feature type="repeat" description="FG-GAP" evidence="4">
    <location>
        <begin position="29"/>
        <end position="90"/>
    </location>
</feature>
<dbReference type="GO" id="GO:0005178">
    <property type="term" value="F:integrin binding"/>
    <property type="evidence" value="ECO:0007669"/>
    <property type="project" value="TreeGrafter"/>
</dbReference>
<dbReference type="PRINTS" id="PR01185">
    <property type="entry name" value="INTEGRINA"/>
</dbReference>
<dbReference type="Gene3D" id="2.130.10.130">
    <property type="entry name" value="Integrin alpha, N-terminal"/>
    <property type="match status" value="1"/>
</dbReference>
<feature type="repeat" description="FG-GAP" evidence="4">
    <location>
        <begin position="354"/>
        <end position="412"/>
    </location>
</feature>
<evidence type="ECO:0000256" key="1">
    <source>
        <dbReference type="ARBA" id="ARBA00022729"/>
    </source>
</evidence>
<comment type="similarity">
    <text evidence="5">Belongs to the integrin alpha chain family.</text>
</comment>
<keyword evidence="3" id="KW-0325">Glycoprotein</keyword>
<dbReference type="InterPro" id="IPR018184">
    <property type="entry name" value="Integrin_alpha_C_CS"/>
</dbReference>
<dbReference type="GO" id="GO:0007160">
    <property type="term" value="P:cell-matrix adhesion"/>
    <property type="evidence" value="ECO:0007669"/>
    <property type="project" value="TreeGrafter"/>
</dbReference>
<feature type="repeat" description="FG-GAP" evidence="4">
    <location>
        <begin position="293"/>
        <end position="353"/>
    </location>
</feature>
<dbReference type="SUPFAM" id="SSF69318">
    <property type="entry name" value="Integrin alpha N-terminal domain"/>
    <property type="match status" value="1"/>
</dbReference>
<reference evidence="7" key="1">
    <citation type="submission" date="2025-08" db="UniProtKB">
        <authorList>
            <consortium name="RefSeq"/>
        </authorList>
    </citation>
    <scope>IDENTIFICATION</scope>
    <source>
        <tissue evidence="7">Whole sample</tissue>
    </source>
</reference>
<keyword evidence="6" id="KW-1185">Reference proteome</keyword>